<accession>A0ABQ5JXJ9</accession>
<feature type="compositionally biased region" description="Acidic residues" evidence="5">
    <location>
        <begin position="593"/>
        <end position="621"/>
    </location>
</feature>
<dbReference type="Pfam" id="PF04003">
    <property type="entry name" value="Utp12"/>
    <property type="match status" value="1"/>
</dbReference>
<evidence type="ECO:0000256" key="1">
    <source>
        <dbReference type="ARBA" id="ARBA00004123"/>
    </source>
</evidence>
<dbReference type="InterPro" id="IPR052414">
    <property type="entry name" value="U3_snoRNA-assoc_WDR"/>
</dbReference>
<protein>
    <recommendedName>
        <fullName evidence="6">Small-subunit processome Utp12 domain-containing protein</fullName>
    </recommendedName>
</protein>
<name>A0ABQ5JXJ9_9EUKA</name>
<dbReference type="Proteomes" id="UP001057375">
    <property type="component" value="Unassembled WGS sequence"/>
</dbReference>
<proteinExistence type="inferred from homology"/>
<evidence type="ECO:0000313" key="8">
    <source>
        <dbReference type="Proteomes" id="UP001057375"/>
    </source>
</evidence>
<feature type="coiled-coil region" evidence="4">
    <location>
        <begin position="337"/>
        <end position="364"/>
    </location>
</feature>
<dbReference type="InterPro" id="IPR011044">
    <property type="entry name" value="Quino_amine_DH_bsu"/>
</dbReference>
<evidence type="ECO:0000259" key="6">
    <source>
        <dbReference type="Pfam" id="PF04003"/>
    </source>
</evidence>
<dbReference type="EMBL" id="BQXS01012316">
    <property type="protein sequence ID" value="GKT21419.1"/>
    <property type="molecule type" value="Genomic_DNA"/>
</dbReference>
<feature type="region of interest" description="Disordered" evidence="5">
    <location>
        <begin position="591"/>
        <end position="621"/>
    </location>
</feature>
<dbReference type="SUPFAM" id="SSF50969">
    <property type="entry name" value="YVTN repeat-like/Quinoprotein amine dehydrogenase"/>
    <property type="match status" value="1"/>
</dbReference>
<evidence type="ECO:0000256" key="5">
    <source>
        <dbReference type="SAM" id="MobiDB-lite"/>
    </source>
</evidence>
<keyword evidence="8" id="KW-1185">Reference proteome</keyword>
<evidence type="ECO:0000256" key="2">
    <source>
        <dbReference type="ARBA" id="ARBA00023242"/>
    </source>
</evidence>
<comment type="subcellular location">
    <subcellularLocation>
        <location evidence="1">Nucleus</location>
    </subcellularLocation>
</comment>
<sequence length="621" mass="68512">MINIFSQDGSKCVCIQETSCVIWDSSSGFLLSSFSRPKGLLGGSFVGELLFIITKAGILSIDPENGEESEHCKSPSPIVCYNVDESNSKLYIACDDAKIYSVSSTPGVKPVSKINTALSEIESFAISRSHCVVASKKCVVSFNMKNQKKISELTKLPISCPILLTMGEYVLCYNNKAGVVVVIDPASSSTAPVFINTPANIVHVSCFCSDEGYCYFSLACGQVFHVYSNKHAILKKKERGKPTVDKFMKVGRIYSAEKSIDAACSLFISSEGSKAETFVETIGQHKYISVFGGSDDAEGIALLCSRGTPSRPVFDLTTAIGDVILPLKGKGKMHFIRQRQTKLVKNLEVQLKKLSSEKHKALMAQSSQHAVDNAMQEIIDKIDIKISKEKEKVLKEVANLTESHEETRKGLYEYGFGISKKEGETGMDSMIERLGDDIKEQEKGDSDLSGGVKHRLTSLIVQSLTSDNTILLESLLKYKGKVVVDTVTALPPQYCLLLLKYLSNKLQYSTHSFSSSLANQLAWIKTILLTHGAFLMTSAASRDVVADIIRYSEYHAEGMMEMRMLRGRMDFVAGISGSTSVRDEAINEIIGDGLEEQEFEEEEEEEYDEDEEGEEYDDEED</sequence>
<keyword evidence="2" id="KW-0539">Nucleus</keyword>
<dbReference type="InterPro" id="IPR007148">
    <property type="entry name" value="SSU_processome_Utp12"/>
</dbReference>
<comment type="similarity">
    <text evidence="3">Belongs to the UTP5 family.</text>
</comment>
<gene>
    <name evidence="7" type="ORF">ADUPG1_011900</name>
</gene>
<evidence type="ECO:0000256" key="3">
    <source>
        <dbReference type="ARBA" id="ARBA00038335"/>
    </source>
</evidence>
<evidence type="ECO:0000313" key="7">
    <source>
        <dbReference type="EMBL" id="GKT21419.1"/>
    </source>
</evidence>
<reference evidence="7" key="1">
    <citation type="submission" date="2022-03" db="EMBL/GenBank/DDBJ databases">
        <title>Draft genome sequence of Aduncisulcus paluster, a free-living microaerophilic Fornicata.</title>
        <authorList>
            <person name="Yuyama I."/>
            <person name="Kume K."/>
            <person name="Tamura T."/>
            <person name="Inagaki Y."/>
            <person name="Hashimoto T."/>
        </authorList>
    </citation>
    <scope>NUCLEOTIDE SEQUENCE</scope>
    <source>
        <strain evidence="7">NY0171</strain>
    </source>
</reference>
<feature type="domain" description="Small-subunit processome Utp12" evidence="6">
    <location>
        <begin position="470"/>
        <end position="572"/>
    </location>
</feature>
<keyword evidence="4" id="KW-0175">Coiled coil</keyword>
<evidence type="ECO:0000256" key="4">
    <source>
        <dbReference type="SAM" id="Coils"/>
    </source>
</evidence>
<dbReference type="PANTHER" id="PTHR44267:SF1">
    <property type="entry name" value="WD REPEAT-CONTAINING PROTEIN 43"/>
    <property type="match status" value="1"/>
</dbReference>
<dbReference type="PANTHER" id="PTHR44267">
    <property type="entry name" value="WD REPEAT-CONTAINING PROTEIN 43"/>
    <property type="match status" value="1"/>
</dbReference>
<organism evidence="7 8">
    <name type="scientific">Aduncisulcus paluster</name>
    <dbReference type="NCBI Taxonomy" id="2918883"/>
    <lineage>
        <taxon>Eukaryota</taxon>
        <taxon>Metamonada</taxon>
        <taxon>Carpediemonas-like organisms</taxon>
        <taxon>Aduncisulcus</taxon>
    </lineage>
</organism>
<comment type="caution">
    <text evidence="7">The sequence shown here is derived from an EMBL/GenBank/DDBJ whole genome shotgun (WGS) entry which is preliminary data.</text>
</comment>